<keyword evidence="11" id="KW-0066">ATP synthesis</keyword>
<dbReference type="InterPro" id="IPR002379">
    <property type="entry name" value="ATPase_proteolipid_c-like_dom"/>
</dbReference>
<keyword evidence="6 14" id="KW-0375">Hydrogen ion transport</keyword>
<keyword evidence="17" id="KW-1185">Reference proteome</keyword>
<evidence type="ECO:0000256" key="3">
    <source>
        <dbReference type="ARBA" id="ARBA00022448"/>
    </source>
</evidence>
<dbReference type="FunFam" id="1.20.20.10:FF:000001">
    <property type="entry name" value="ATP synthase subunit c, chloroplastic"/>
    <property type="match status" value="1"/>
</dbReference>
<gene>
    <name evidence="16" type="ORF">PGLA1383_LOCUS7337</name>
</gene>
<evidence type="ECO:0000256" key="12">
    <source>
        <dbReference type="ARBA" id="ARBA00025198"/>
    </source>
</evidence>
<keyword evidence="9 14" id="KW-0446">Lipid-binding</keyword>
<keyword evidence="8 14" id="KW-0406">Ion transport</keyword>
<dbReference type="InterPro" id="IPR038662">
    <property type="entry name" value="ATP_synth_F0_csu_sf"/>
</dbReference>
<evidence type="ECO:0000256" key="11">
    <source>
        <dbReference type="ARBA" id="ARBA00023310"/>
    </source>
</evidence>
<dbReference type="InterPro" id="IPR020537">
    <property type="entry name" value="ATP_synth_F0_csu_DDCD_BS"/>
</dbReference>
<evidence type="ECO:0000256" key="10">
    <source>
        <dbReference type="ARBA" id="ARBA00023136"/>
    </source>
</evidence>
<feature type="transmembrane region" description="Helical" evidence="14">
    <location>
        <begin position="97"/>
        <end position="125"/>
    </location>
</feature>
<evidence type="ECO:0000256" key="1">
    <source>
        <dbReference type="ARBA" id="ARBA00004141"/>
    </source>
</evidence>
<sequence length="176" mass="17974">CSVALLAQAVPSTSLPHSALEPFFSQILQDGPTLLGAHRCRAAVLRGSLQRLRACTAGGQVLVHATPSRRPADRSPERCGAGDPLSLAQAATEGSAVWIPALSAVGAGFAIGLAAIGSGVGQGIASGRCIDGISRQPEVADDLRGVLLLSLAFMESLTIYGLVIALVLLFANPLIK</sequence>
<evidence type="ECO:0000256" key="8">
    <source>
        <dbReference type="ARBA" id="ARBA00023065"/>
    </source>
</evidence>
<comment type="similarity">
    <text evidence="2 14">Belongs to the ATPase C chain family.</text>
</comment>
<dbReference type="NCBIfam" id="TIGR01260">
    <property type="entry name" value="ATP_synt_c"/>
    <property type="match status" value="1"/>
</dbReference>
<comment type="subcellular location">
    <subcellularLocation>
        <location evidence="1">Membrane</location>
        <topology evidence="1">Multi-pass membrane protein</topology>
    </subcellularLocation>
</comment>
<evidence type="ECO:0000256" key="6">
    <source>
        <dbReference type="ARBA" id="ARBA00022781"/>
    </source>
</evidence>
<dbReference type="PANTHER" id="PTHR10031:SF0">
    <property type="entry name" value="ATPASE PROTEIN 9"/>
    <property type="match status" value="1"/>
</dbReference>
<feature type="domain" description="V-ATPase proteolipid subunit C-like" evidence="15">
    <location>
        <begin position="105"/>
        <end position="168"/>
    </location>
</feature>
<dbReference type="InterPro" id="IPR005953">
    <property type="entry name" value="ATP_synth_csu_bac/chlpt"/>
</dbReference>
<dbReference type="HAMAP" id="MF_01396">
    <property type="entry name" value="ATP_synth_c_bact"/>
    <property type="match status" value="1"/>
</dbReference>
<dbReference type="GO" id="GO:0008289">
    <property type="term" value="F:lipid binding"/>
    <property type="evidence" value="ECO:0007669"/>
    <property type="project" value="UniProtKB-KW"/>
</dbReference>
<protein>
    <recommendedName>
        <fullName evidence="13">ATP synthase F0 sector subunit C</fullName>
    </recommendedName>
</protein>
<dbReference type="InterPro" id="IPR035921">
    <property type="entry name" value="F/V-ATP_Csub_sf"/>
</dbReference>
<evidence type="ECO:0000256" key="5">
    <source>
        <dbReference type="ARBA" id="ARBA00022692"/>
    </source>
</evidence>
<evidence type="ECO:0000256" key="7">
    <source>
        <dbReference type="ARBA" id="ARBA00022989"/>
    </source>
</evidence>
<dbReference type="Gene3D" id="1.20.20.10">
    <property type="entry name" value="F1F0 ATP synthase subunit C"/>
    <property type="match status" value="1"/>
</dbReference>
<dbReference type="Proteomes" id="UP000654075">
    <property type="component" value="Unassembled WGS sequence"/>
</dbReference>
<dbReference type="EMBL" id="CAJNNV010003197">
    <property type="protein sequence ID" value="CAE8588540.1"/>
    <property type="molecule type" value="Genomic_DNA"/>
</dbReference>
<organism evidence="16 17">
    <name type="scientific">Polarella glacialis</name>
    <name type="common">Dinoflagellate</name>
    <dbReference type="NCBI Taxonomy" id="89957"/>
    <lineage>
        <taxon>Eukaryota</taxon>
        <taxon>Sar</taxon>
        <taxon>Alveolata</taxon>
        <taxon>Dinophyceae</taxon>
        <taxon>Suessiales</taxon>
        <taxon>Suessiaceae</taxon>
        <taxon>Polarella</taxon>
    </lineage>
</organism>
<evidence type="ECO:0000256" key="14">
    <source>
        <dbReference type="RuleBase" id="RU004221"/>
    </source>
</evidence>
<dbReference type="CDD" id="cd18183">
    <property type="entry name" value="ATP-synt_Fo_c_ATPH"/>
    <property type="match status" value="1"/>
</dbReference>
<dbReference type="Pfam" id="PF00137">
    <property type="entry name" value="ATP-synt_C"/>
    <property type="match status" value="1"/>
</dbReference>
<evidence type="ECO:0000259" key="15">
    <source>
        <dbReference type="Pfam" id="PF00137"/>
    </source>
</evidence>
<dbReference type="OrthoDB" id="445047at2759"/>
<feature type="transmembrane region" description="Helical" evidence="14">
    <location>
        <begin position="146"/>
        <end position="171"/>
    </location>
</feature>
<evidence type="ECO:0000256" key="9">
    <source>
        <dbReference type="ARBA" id="ARBA00023121"/>
    </source>
</evidence>
<accession>A0A813DQE3</accession>
<dbReference type="GO" id="GO:0015986">
    <property type="term" value="P:proton motive force-driven ATP synthesis"/>
    <property type="evidence" value="ECO:0007669"/>
    <property type="project" value="InterPro"/>
</dbReference>
<comment type="caution">
    <text evidence="16">The sequence shown here is derived from an EMBL/GenBank/DDBJ whole genome shotgun (WGS) entry which is preliminary data.</text>
</comment>
<dbReference type="InterPro" id="IPR000454">
    <property type="entry name" value="ATP_synth_F0_csu"/>
</dbReference>
<dbReference type="SUPFAM" id="SSF81333">
    <property type="entry name" value="F1F0 ATP synthase subunit C"/>
    <property type="match status" value="1"/>
</dbReference>
<keyword evidence="7 14" id="KW-1133">Transmembrane helix</keyword>
<evidence type="ECO:0000313" key="16">
    <source>
        <dbReference type="EMBL" id="CAE8588540.1"/>
    </source>
</evidence>
<proteinExistence type="inferred from homology"/>
<feature type="non-terminal residue" evidence="16">
    <location>
        <position position="1"/>
    </location>
</feature>
<dbReference type="GO" id="GO:0015078">
    <property type="term" value="F:proton transmembrane transporter activity"/>
    <property type="evidence" value="ECO:0007669"/>
    <property type="project" value="InterPro"/>
</dbReference>
<dbReference type="PROSITE" id="PS00605">
    <property type="entry name" value="ATPASE_C"/>
    <property type="match status" value="1"/>
</dbReference>
<keyword evidence="4" id="KW-0138">CF(0)</keyword>
<dbReference type="GO" id="GO:0045259">
    <property type="term" value="C:proton-transporting ATP synthase complex"/>
    <property type="evidence" value="ECO:0007669"/>
    <property type="project" value="UniProtKB-KW"/>
</dbReference>
<evidence type="ECO:0000313" key="17">
    <source>
        <dbReference type="Proteomes" id="UP000654075"/>
    </source>
</evidence>
<dbReference type="AlphaFoldDB" id="A0A813DQE3"/>
<dbReference type="GO" id="GO:0009536">
    <property type="term" value="C:plastid"/>
    <property type="evidence" value="ECO:0007669"/>
    <property type="project" value="UniProtKB-ARBA"/>
</dbReference>
<keyword evidence="10 14" id="KW-0472">Membrane</keyword>
<name>A0A813DQE3_POLGL</name>
<dbReference type="GO" id="GO:0033177">
    <property type="term" value="C:proton-transporting two-sector ATPase complex, proton-transporting domain"/>
    <property type="evidence" value="ECO:0007669"/>
    <property type="project" value="InterPro"/>
</dbReference>
<comment type="function">
    <text evidence="12">F(1)F(0) ATP synthase produces ATP from ADP in the presence of a proton or sodium gradient. F-type ATPases consist of two structural domains, F(1) containing the extramembraneous catalytic core and F(0) containing the membrane proton channel, linked together by a central stalk and a peripheral stalk. During catalysis, ATP synthesis in the catalytic domain of F(1) is coupled via a rotary mechanism of the central stalk subunits to proton translocation.</text>
</comment>
<evidence type="ECO:0000256" key="2">
    <source>
        <dbReference type="ARBA" id="ARBA00006704"/>
    </source>
</evidence>
<evidence type="ECO:0000256" key="13">
    <source>
        <dbReference type="ARBA" id="ARBA00032869"/>
    </source>
</evidence>
<dbReference type="PANTHER" id="PTHR10031">
    <property type="entry name" value="ATP SYNTHASE LIPID-BINDING PROTEIN, MITOCHONDRIAL"/>
    <property type="match status" value="1"/>
</dbReference>
<reference evidence="16" key="1">
    <citation type="submission" date="2021-02" db="EMBL/GenBank/DDBJ databases">
        <authorList>
            <person name="Dougan E. K."/>
            <person name="Rhodes N."/>
            <person name="Thang M."/>
            <person name="Chan C."/>
        </authorList>
    </citation>
    <scope>NUCLEOTIDE SEQUENCE</scope>
</reference>
<keyword evidence="5 14" id="KW-0812">Transmembrane</keyword>
<keyword evidence="3 14" id="KW-0813">Transport</keyword>
<dbReference type="PRINTS" id="PR00124">
    <property type="entry name" value="ATPASEC"/>
</dbReference>
<evidence type="ECO:0000256" key="4">
    <source>
        <dbReference type="ARBA" id="ARBA00022547"/>
    </source>
</evidence>